<evidence type="ECO:0000256" key="5">
    <source>
        <dbReference type="SAM" id="MobiDB-lite"/>
    </source>
</evidence>
<evidence type="ECO:0000313" key="9">
    <source>
        <dbReference type="Proteomes" id="UP001557470"/>
    </source>
</evidence>
<dbReference type="InterPro" id="IPR003598">
    <property type="entry name" value="Ig_sub2"/>
</dbReference>
<dbReference type="SMART" id="SM00408">
    <property type="entry name" value="IGc2"/>
    <property type="match status" value="3"/>
</dbReference>
<dbReference type="PROSITE" id="PS50835">
    <property type="entry name" value="IG_LIKE"/>
    <property type="match status" value="4"/>
</dbReference>
<feature type="chain" id="PRO_5044753237" description="Ig-like domain-containing protein" evidence="6">
    <location>
        <begin position="22"/>
        <end position="532"/>
    </location>
</feature>
<keyword evidence="9" id="KW-1185">Reference proteome</keyword>
<gene>
    <name evidence="8" type="ORF">UPYG_G00339380</name>
</gene>
<dbReference type="InterPro" id="IPR036179">
    <property type="entry name" value="Ig-like_dom_sf"/>
</dbReference>
<dbReference type="PANTHER" id="PTHR44337:SF17">
    <property type="entry name" value="CARCINOEMBRYONIC ANTIGEN-RELATED CELL ADHESION MOLECULE 5 ISOFORM X1"/>
    <property type="match status" value="1"/>
</dbReference>
<feature type="domain" description="Ig-like" evidence="7">
    <location>
        <begin position="409"/>
        <end position="490"/>
    </location>
</feature>
<sequence>MDLFHMRSLVLMLSAVGFCKGQDAPVISGSISAVVGKNVTFITTINANDFGDFLTISWNYKKPSGDIPVVTSVPKGDTYGEGYKGRTALNTSNGQLNIALLTGADSGSYSVNMVTNKGLSHTGLIMLKVLDPVSTVIITSNVSQPVEFNSTVALTCTAQGSELNYKWLNGTVPVVADGSRVILSPDNKVLTVVGVYRNDLAGPIYCTAYNVELATSAPFNLTVSYGPENIFLTALSNPMILIKGSNITLNCSAQSSPAASLQWSLNGLLLPAKGPTLVLANAVEAQSGNYSCIAYNAQTLRYLASTTTTITLIAPLSGANITGLTGNLIAGNSSVNLSCQATSGIPTQIVWKKDDREHVPSNRVVFSADKSSFMINPVQKEDSGQYQCKVKNAVSEDFAYIRMRINYGPEKVVITGKHSVHVDDLIQLMCEANSVPAATYAWMFNGSLVGLPTNNYTINLATLQNTGTYTCLATNSITGRASTSDHKVLVIEKGIPLPLDEEDGLTGACGRQNQFSRRTRRKPGQKLERSAN</sequence>
<organism evidence="8 9">
    <name type="scientific">Umbra pygmaea</name>
    <name type="common">Eastern mudminnow</name>
    <dbReference type="NCBI Taxonomy" id="75934"/>
    <lineage>
        <taxon>Eukaryota</taxon>
        <taxon>Metazoa</taxon>
        <taxon>Chordata</taxon>
        <taxon>Craniata</taxon>
        <taxon>Vertebrata</taxon>
        <taxon>Euteleostomi</taxon>
        <taxon>Actinopterygii</taxon>
        <taxon>Neopterygii</taxon>
        <taxon>Teleostei</taxon>
        <taxon>Protacanthopterygii</taxon>
        <taxon>Esociformes</taxon>
        <taxon>Umbridae</taxon>
        <taxon>Umbra</taxon>
    </lineage>
</organism>
<name>A0ABD0VWZ9_UMBPY</name>
<feature type="region of interest" description="Disordered" evidence="5">
    <location>
        <begin position="513"/>
        <end position="532"/>
    </location>
</feature>
<feature type="domain" description="Ig-like" evidence="7">
    <location>
        <begin position="315"/>
        <end position="399"/>
    </location>
</feature>
<comment type="caution">
    <text evidence="8">The sequence shown here is derived from an EMBL/GenBank/DDBJ whole genome shotgun (WGS) entry which is preliminary data.</text>
</comment>
<keyword evidence="1 6" id="KW-0732">Signal</keyword>
<evidence type="ECO:0000259" key="7">
    <source>
        <dbReference type="PROSITE" id="PS50835"/>
    </source>
</evidence>
<keyword evidence="3" id="KW-0325">Glycoprotein</keyword>
<keyword evidence="2" id="KW-1015">Disulfide bond</keyword>
<feature type="domain" description="Ig-like" evidence="7">
    <location>
        <begin position="132"/>
        <end position="222"/>
    </location>
</feature>
<dbReference type="SMART" id="SM00409">
    <property type="entry name" value="IG"/>
    <property type="match status" value="5"/>
</dbReference>
<dbReference type="PANTHER" id="PTHR44337">
    <property type="entry name" value="CARCINOEMBRYONIC ANTIGEN-RELATED CELL ADHESION MOLECULE 8"/>
    <property type="match status" value="1"/>
</dbReference>
<dbReference type="Pfam" id="PF07679">
    <property type="entry name" value="I-set"/>
    <property type="match status" value="1"/>
</dbReference>
<accession>A0ABD0VWZ9</accession>
<feature type="domain" description="Ig-like" evidence="7">
    <location>
        <begin position="227"/>
        <end position="311"/>
    </location>
</feature>
<dbReference type="InterPro" id="IPR052598">
    <property type="entry name" value="IgSF_CEA-related"/>
</dbReference>
<dbReference type="SUPFAM" id="SSF48726">
    <property type="entry name" value="Immunoglobulin"/>
    <property type="match status" value="5"/>
</dbReference>
<dbReference type="EMBL" id="JAGEUA010000011">
    <property type="protein sequence ID" value="KAL0962384.1"/>
    <property type="molecule type" value="Genomic_DNA"/>
</dbReference>
<keyword evidence="4" id="KW-0393">Immunoglobulin domain</keyword>
<dbReference type="InterPro" id="IPR013783">
    <property type="entry name" value="Ig-like_fold"/>
</dbReference>
<dbReference type="InterPro" id="IPR003599">
    <property type="entry name" value="Ig_sub"/>
</dbReference>
<evidence type="ECO:0000256" key="1">
    <source>
        <dbReference type="ARBA" id="ARBA00022729"/>
    </source>
</evidence>
<evidence type="ECO:0000313" key="8">
    <source>
        <dbReference type="EMBL" id="KAL0962384.1"/>
    </source>
</evidence>
<reference evidence="8 9" key="1">
    <citation type="submission" date="2024-06" db="EMBL/GenBank/DDBJ databases">
        <authorList>
            <person name="Pan Q."/>
            <person name="Wen M."/>
            <person name="Jouanno E."/>
            <person name="Zahm M."/>
            <person name="Klopp C."/>
            <person name="Cabau C."/>
            <person name="Louis A."/>
            <person name="Berthelot C."/>
            <person name="Parey E."/>
            <person name="Roest Crollius H."/>
            <person name="Montfort J."/>
            <person name="Robinson-Rechavi M."/>
            <person name="Bouchez O."/>
            <person name="Lampietro C."/>
            <person name="Lopez Roques C."/>
            <person name="Donnadieu C."/>
            <person name="Postlethwait J."/>
            <person name="Bobe J."/>
            <person name="Verreycken H."/>
            <person name="Guiguen Y."/>
        </authorList>
    </citation>
    <scope>NUCLEOTIDE SEQUENCE [LARGE SCALE GENOMIC DNA]</scope>
    <source>
        <strain evidence="8">Up_M1</strain>
        <tissue evidence="8">Testis</tissue>
    </source>
</reference>
<dbReference type="CDD" id="cd00096">
    <property type="entry name" value="Ig"/>
    <property type="match status" value="2"/>
</dbReference>
<protein>
    <recommendedName>
        <fullName evidence="7">Ig-like domain-containing protein</fullName>
    </recommendedName>
</protein>
<evidence type="ECO:0000256" key="6">
    <source>
        <dbReference type="SAM" id="SignalP"/>
    </source>
</evidence>
<dbReference type="Proteomes" id="UP001557470">
    <property type="component" value="Unassembled WGS sequence"/>
</dbReference>
<dbReference type="AlphaFoldDB" id="A0ABD0VWZ9"/>
<proteinExistence type="predicted"/>
<feature type="signal peptide" evidence="6">
    <location>
        <begin position="1"/>
        <end position="21"/>
    </location>
</feature>
<dbReference type="Pfam" id="PF13895">
    <property type="entry name" value="Ig_2"/>
    <property type="match status" value="1"/>
</dbReference>
<dbReference type="Pfam" id="PF13927">
    <property type="entry name" value="Ig_3"/>
    <property type="match status" value="1"/>
</dbReference>
<evidence type="ECO:0000256" key="3">
    <source>
        <dbReference type="ARBA" id="ARBA00023180"/>
    </source>
</evidence>
<dbReference type="InterPro" id="IPR013098">
    <property type="entry name" value="Ig_I-set"/>
</dbReference>
<evidence type="ECO:0000256" key="4">
    <source>
        <dbReference type="ARBA" id="ARBA00023319"/>
    </source>
</evidence>
<dbReference type="Gene3D" id="2.60.40.10">
    <property type="entry name" value="Immunoglobulins"/>
    <property type="match status" value="5"/>
</dbReference>
<evidence type="ECO:0000256" key="2">
    <source>
        <dbReference type="ARBA" id="ARBA00023157"/>
    </source>
</evidence>
<dbReference type="InterPro" id="IPR007110">
    <property type="entry name" value="Ig-like_dom"/>
</dbReference>